<dbReference type="GeneID" id="24892489"/>
<gene>
    <name evidence="1" type="ORF">MCMEM_0027</name>
</gene>
<dbReference type="EMBL" id="CP009518">
    <property type="protein sequence ID" value="AKB84080.1"/>
    <property type="molecule type" value="Genomic_DNA"/>
</dbReference>
<dbReference type="InterPro" id="IPR036519">
    <property type="entry name" value="UPF0058_sf"/>
</dbReference>
<keyword evidence="2" id="KW-1185">Reference proteome</keyword>
<proteinExistence type="predicted"/>
<dbReference type="PANTHER" id="PTHR42203:SF2">
    <property type="entry name" value="UPF0058 PROTEIN MJ1205"/>
    <property type="match status" value="1"/>
</dbReference>
<evidence type="ECO:0000313" key="1">
    <source>
        <dbReference type="EMBL" id="AKB84080.1"/>
    </source>
</evidence>
<dbReference type="InterPro" id="IPR002753">
    <property type="entry name" value="UPF0058"/>
</dbReference>
<dbReference type="KEGG" id="mmet:MCMEM_0027"/>
<protein>
    <recommendedName>
        <fullName evidence="3">Metal-binding protein</fullName>
    </recommendedName>
</protein>
<dbReference type="PANTHER" id="PTHR42203">
    <property type="entry name" value="UPF0058 PROTEIN MJ1205"/>
    <property type="match status" value="1"/>
</dbReference>
<dbReference type="Gene3D" id="1.20.1270.110">
    <property type="entry name" value="Uncharacterised protein family UPF0058"/>
    <property type="match status" value="1"/>
</dbReference>
<dbReference type="HOGENOM" id="CLU_167318_1_0_2"/>
<dbReference type="SUPFAM" id="SSF140371">
    <property type="entry name" value="Vng1086c-like"/>
    <property type="match status" value="1"/>
</dbReference>
<accession>A0A0E3WYN0</accession>
<dbReference type="Proteomes" id="UP000033048">
    <property type="component" value="Chromosome"/>
</dbReference>
<organism evidence="1 2">
    <name type="scientific">Methanococcoides methylutens MM1</name>
    <dbReference type="NCBI Taxonomy" id="1434104"/>
    <lineage>
        <taxon>Archaea</taxon>
        <taxon>Methanobacteriati</taxon>
        <taxon>Methanobacteriota</taxon>
        <taxon>Stenosarchaea group</taxon>
        <taxon>Methanomicrobia</taxon>
        <taxon>Methanosarcinales</taxon>
        <taxon>Methanosarcinaceae</taxon>
        <taxon>Methanococcoides</taxon>
    </lineage>
</organism>
<sequence>MHKDELIQLHTLLAQIKRHLETQSIDHDFTEYQSLAISPVHIHRSKAEHKHAIFVLGNHLASIIAEDELSGIGRTSARMEEFAKRTSRNTAAKNN</sequence>
<evidence type="ECO:0000313" key="2">
    <source>
        <dbReference type="Proteomes" id="UP000033048"/>
    </source>
</evidence>
<dbReference type="OrthoDB" id="177623at2157"/>
<dbReference type="PATRIC" id="fig|1434104.5.peg.28"/>
<dbReference type="Pfam" id="PF01893">
    <property type="entry name" value="UPF0058"/>
    <property type="match status" value="1"/>
</dbReference>
<reference evidence="1 2" key="1">
    <citation type="submission" date="2014-07" db="EMBL/GenBank/DDBJ databases">
        <title>Methanogenic archaea and the global carbon cycle.</title>
        <authorList>
            <person name="Henriksen J.R."/>
            <person name="Luke J."/>
            <person name="Reinhart S."/>
            <person name="Benedict M.N."/>
            <person name="Youngblut N.D."/>
            <person name="Metcalf M.E."/>
            <person name="Whitaker R.J."/>
            <person name="Metcalf W.W."/>
        </authorList>
    </citation>
    <scope>NUCLEOTIDE SEQUENCE [LARGE SCALE GENOMIC DNA]</scope>
    <source>
        <strain evidence="1 2">MM1</strain>
    </source>
</reference>
<dbReference type="AlphaFoldDB" id="A0A0E3WYN0"/>
<name>A0A0E3WYN0_METMT</name>
<dbReference type="RefSeq" id="WP_048204334.1">
    <property type="nucleotide sequence ID" value="NZ_CP009518.1"/>
</dbReference>
<dbReference type="STRING" id="1434104.MCMEM_0027"/>
<evidence type="ECO:0008006" key="3">
    <source>
        <dbReference type="Google" id="ProtNLM"/>
    </source>
</evidence>